<dbReference type="Proteomes" id="UP000195331">
    <property type="component" value="Chromosome"/>
</dbReference>
<feature type="signal peptide" evidence="1">
    <location>
        <begin position="1"/>
        <end position="17"/>
    </location>
</feature>
<dbReference type="KEGG" id="mdx:BTO20_33810"/>
<evidence type="ECO:0000313" key="2">
    <source>
        <dbReference type="EMBL" id="ART72875.1"/>
    </source>
</evidence>
<evidence type="ECO:0000313" key="3">
    <source>
        <dbReference type="Proteomes" id="UP000195331"/>
    </source>
</evidence>
<dbReference type="AlphaFoldDB" id="A0A1Y0CD35"/>
<keyword evidence="1" id="KW-0732">Signal</keyword>
<organism evidence="2 3">
    <name type="scientific">Mycobacterium dioxanotrophicus</name>
    <dbReference type="NCBI Taxonomy" id="482462"/>
    <lineage>
        <taxon>Bacteria</taxon>
        <taxon>Bacillati</taxon>
        <taxon>Actinomycetota</taxon>
        <taxon>Actinomycetes</taxon>
        <taxon>Mycobacteriales</taxon>
        <taxon>Mycobacteriaceae</taxon>
        <taxon>Mycobacterium</taxon>
    </lineage>
</organism>
<evidence type="ECO:0000256" key="1">
    <source>
        <dbReference type="SAM" id="SignalP"/>
    </source>
</evidence>
<proteinExistence type="predicted"/>
<feature type="chain" id="PRO_5038991596" description="DUF5642 domain-containing protein" evidence="1">
    <location>
        <begin position="18"/>
        <end position="204"/>
    </location>
</feature>
<keyword evidence="3" id="KW-1185">Reference proteome</keyword>
<sequence>MARAVTTVAASLVLAFAAACSSVDVGKLVPTYDPDTSAPPVELTGGDFQGVCSGATASRATAFDPQAQSHKVILFSPLNGSLVEDTSMLPTDWTVQYSQNSDAYVEIDLVACIQVTDEQPLKECTGYEDNGAATGNRVNLRAATYSLSVRSAVTAKELGRTELSTTDDTCPMFMSFDDGTQVKTYDVPPPKDDVVAFVKQFAQP</sequence>
<reference evidence="2 3" key="1">
    <citation type="submission" date="2017-04" db="EMBL/GenBank/DDBJ databases">
        <title>Whole Genome Sequence of 1,4-Dioxane Degrading Bacterium Mycobacterium dioxanotrophicus PH-06.</title>
        <authorList>
            <person name="He Y."/>
        </authorList>
    </citation>
    <scope>NUCLEOTIDE SEQUENCE [LARGE SCALE GENOMIC DNA]</scope>
    <source>
        <strain evidence="2 3">PH-06</strain>
    </source>
</reference>
<dbReference type="PROSITE" id="PS51257">
    <property type="entry name" value="PROKAR_LIPOPROTEIN"/>
    <property type="match status" value="1"/>
</dbReference>
<dbReference type="EMBL" id="CP020809">
    <property type="protein sequence ID" value="ART72875.1"/>
    <property type="molecule type" value="Genomic_DNA"/>
</dbReference>
<name>A0A1Y0CD35_9MYCO</name>
<gene>
    <name evidence="2" type="ORF">BTO20_33810</name>
</gene>
<protein>
    <recommendedName>
        <fullName evidence="4">DUF5642 domain-containing protein</fullName>
    </recommendedName>
</protein>
<accession>A0A1Y0CD35</accession>
<evidence type="ECO:0008006" key="4">
    <source>
        <dbReference type="Google" id="ProtNLM"/>
    </source>
</evidence>